<dbReference type="Proteomes" id="UP001162131">
    <property type="component" value="Unassembled WGS sequence"/>
</dbReference>
<dbReference type="AlphaFoldDB" id="A0AAU9IW39"/>
<dbReference type="GO" id="GO:0051536">
    <property type="term" value="F:iron-sulfur cluster binding"/>
    <property type="evidence" value="ECO:0007669"/>
    <property type="project" value="InterPro"/>
</dbReference>
<accession>A0AAU9IW39</accession>
<keyword evidence="2" id="KW-1185">Reference proteome</keyword>
<comment type="caution">
    <text evidence="1">The sequence shown here is derived from an EMBL/GenBank/DDBJ whole genome shotgun (WGS) entry which is preliminary data.</text>
</comment>
<dbReference type="SUPFAM" id="SSF54292">
    <property type="entry name" value="2Fe-2S ferredoxin-like"/>
    <property type="match status" value="1"/>
</dbReference>
<evidence type="ECO:0000313" key="1">
    <source>
        <dbReference type="EMBL" id="CAG9318739.1"/>
    </source>
</evidence>
<dbReference type="Gene3D" id="3.10.20.30">
    <property type="match status" value="1"/>
</dbReference>
<name>A0AAU9IW39_9CILI</name>
<sequence>MPKIRFFIQVGSGMIETMAREGSILATVLRREGITKADFSNCNYQLECGTCTVNLPEDLKGVPLPNEEQLLMQKGKDMNVRCSCQVRVSEEFKDRVIKYI</sequence>
<dbReference type="InterPro" id="IPR036010">
    <property type="entry name" value="2Fe-2S_ferredoxin-like_sf"/>
</dbReference>
<evidence type="ECO:0008006" key="3">
    <source>
        <dbReference type="Google" id="ProtNLM"/>
    </source>
</evidence>
<dbReference type="InterPro" id="IPR012675">
    <property type="entry name" value="Beta-grasp_dom_sf"/>
</dbReference>
<protein>
    <recommendedName>
        <fullName evidence="3">Ferredoxin</fullName>
    </recommendedName>
</protein>
<organism evidence="1 2">
    <name type="scientific">Blepharisma stoltei</name>
    <dbReference type="NCBI Taxonomy" id="1481888"/>
    <lineage>
        <taxon>Eukaryota</taxon>
        <taxon>Sar</taxon>
        <taxon>Alveolata</taxon>
        <taxon>Ciliophora</taxon>
        <taxon>Postciliodesmatophora</taxon>
        <taxon>Heterotrichea</taxon>
        <taxon>Heterotrichida</taxon>
        <taxon>Blepharismidae</taxon>
        <taxon>Blepharisma</taxon>
    </lineage>
</organism>
<reference evidence="1" key="1">
    <citation type="submission" date="2021-09" db="EMBL/GenBank/DDBJ databases">
        <authorList>
            <consortium name="AG Swart"/>
            <person name="Singh M."/>
            <person name="Singh A."/>
            <person name="Seah K."/>
            <person name="Emmerich C."/>
        </authorList>
    </citation>
    <scope>NUCLEOTIDE SEQUENCE</scope>
    <source>
        <strain evidence="1">ATCC30299</strain>
    </source>
</reference>
<gene>
    <name evidence="1" type="ORF">BSTOLATCC_MIC22106</name>
</gene>
<proteinExistence type="predicted"/>
<evidence type="ECO:0000313" key="2">
    <source>
        <dbReference type="Proteomes" id="UP001162131"/>
    </source>
</evidence>
<dbReference type="EMBL" id="CAJZBQ010000021">
    <property type="protein sequence ID" value="CAG9318739.1"/>
    <property type="molecule type" value="Genomic_DNA"/>
</dbReference>